<keyword evidence="3" id="KW-0274">FAD</keyword>
<keyword evidence="6" id="KW-0175">Coiled coil</keyword>
<evidence type="ECO:0000256" key="5">
    <source>
        <dbReference type="PIRSR" id="PIRSR000171-1"/>
    </source>
</evidence>
<dbReference type="SUPFAM" id="SSF51905">
    <property type="entry name" value="FAD/NAD(P)-binding domain"/>
    <property type="match status" value="1"/>
</dbReference>
<dbReference type="PIRSF" id="PIRSF000171">
    <property type="entry name" value="SDHA_APRA_LASPO"/>
    <property type="match status" value="1"/>
</dbReference>
<dbReference type="PANTHER" id="PTHR11632">
    <property type="entry name" value="SUCCINATE DEHYDROGENASE 2 FLAVOPROTEIN SUBUNIT"/>
    <property type="match status" value="1"/>
</dbReference>
<dbReference type="PANTHER" id="PTHR11632:SF51">
    <property type="entry name" value="SUCCINATE DEHYDROGENASE [UBIQUINONE] FLAVOPROTEIN SUBUNIT, MITOCHONDRIAL"/>
    <property type="match status" value="1"/>
</dbReference>
<dbReference type="SUPFAM" id="SSF46977">
    <property type="entry name" value="Succinate dehydrogenase/fumarate reductase flavoprotein C-terminal domain"/>
    <property type="match status" value="1"/>
</dbReference>
<protein>
    <submittedName>
        <fullName evidence="9">Fumarate reductase subunit A</fullName>
    </submittedName>
</protein>
<reference evidence="9" key="1">
    <citation type="submission" date="2018-12" db="EMBL/GenBank/DDBJ databases">
        <title>Novel natural products biosynthetic potential of the class Ktedonobacteria.</title>
        <authorList>
            <person name="Zheng Y."/>
            <person name="Saitou A."/>
            <person name="Wang C.M."/>
            <person name="Toyoda A."/>
            <person name="Minakuchi Y."/>
            <person name="Sekiguchi Y."/>
            <person name="Ueda K."/>
            <person name="Takano H."/>
            <person name="Sakai Y."/>
            <person name="Yokota A."/>
            <person name="Yabe S."/>
        </authorList>
    </citation>
    <scope>NUCLEOTIDE SEQUENCE</scope>
    <source>
        <strain evidence="9">COM3</strain>
    </source>
</reference>
<dbReference type="SUPFAM" id="SSF56425">
    <property type="entry name" value="Succinate dehydrogenase/fumarate reductase flavoprotein, catalytic domain"/>
    <property type="match status" value="1"/>
</dbReference>
<dbReference type="Gene3D" id="3.50.50.60">
    <property type="entry name" value="FAD/NAD(P)-binding domain"/>
    <property type="match status" value="1"/>
</dbReference>
<dbReference type="InterPro" id="IPR037099">
    <property type="entry name" value="Fum_R/Succ_DH_flav-like_C_sf"/>
</dbReference>
<dbReference type="InterPro" id="IPR030664">
    <property type="entry name" value="SdhA/FrdA/AprA"/>
</dbReference>
<feature type="domain" description="Fumarate reductase/succinate dehydrogenase flavoprotein-like C-terminal" evidence="8">
    <location>
        <begin position="445"/>
        <end position="536"/>
    </location>
</feature>
<evidence type="ECO:0000313" key="9">
    <source>
        <dbReference type="EMBL" id="BBH91245.1"/>
    </source>
</evidence>
<keyword evidence="4" id="KW-0560">Oxidoreductase</keyword>
<dbReference type="Pfam" id="PF00890">
    <property type="entry name" value="FAD_binding_2"/>
    <property type="match status" value="1"/>
</dbReference>
<comment type="cofactor">
    <cofactor evidence="1">
        <name>FAD</name>
        <dbReference type="ChEBI" id="CHEBI:57692"/>
    </cofactor>
</comment>
<organism evidence="9">
    <name type="scientific">Thermosporothrix sp. COM3</name>
    <dbReference type="NCBI Taxonomy" id="2490863"/>
    <lineage>
        <taxon>Bacteria</taxon>
        <taxon>Bacillati</taxon>
        <taxon>Chloroflexota</taxon>
        <taxon>Ktedonobacteria</taxon>
        <taxon>Ktedonobacterales</taxon>
        <taxon>Thermosporotrichaceae</taxon>
        <taxon>Thermosporothrix</taxon>
    </lineage>
</organism>
<evidence type="ECO:0000256" key="4">
    <source>
        <dbReference type="ARBA" id="ARBA00023002"/>
    </source>
</evidence>
<dbReference type="Gene3D" id="1.20.58.100">
    <property type="entry name" value="Fumarate reductase/succinate dehydrogenase flavoprotein-like, C-terminal domain"/>
    <property type="match status" value="1"/>
</dbReference>
<evidence type="ECO:0000259" key="8">
    <source>
        <dbReference type="Pfam" id="PF02910"/>
    </source>
</evidence>
<gene>
    <name evidence="9" type="ORF">KTC_59960</name>
</gene>
<accession>A0A455SYR1</accession>
<proteinExistence type="predicted"/>
<keyword evidence="2" id="KW-0285">Flavoprotein</keyword>
<dbReference type="AlphaFoldDB" id="A0A455SYR1"/>
<dbReference type="EMBL" id="AP019376">
    <property type="protein sequence ID" value="BBH91245.1"/>
    <property type="molecule type" value="Genomic_DNA"/>
</dbReference>
<dbReference type="PRINTS" id="PR00411">
    <property type="entry name" value="PNDRDTASEI"/>
</dbReference>
<dbReference type="GO" id="GO:0033765">
    <property type="term" value="F:steroid dehydrogenase activity, acting on the CH-CH group of donors"/>
    <property type="evidence" value="ECO:0007669"/>
    <property type="project" value="UniProtKB-ARBA"/>
</dbReference>
<name>A0A455SYR1_9CHLR</name>
<evidence type="ECO:0000259" key="7">
    <source>
        <dbReference type="Pfam" id="PF00890"/>
    </source>
</evidence>
<sequence>MSTQPTTVQKRETDVLIIGSGGAGLRAAIEATTRGANVLIIAKEELREAHTGWAMGGINVAIKEPATPQQHFEDTINGGWRINNFKLAKIFAEEMPDRIHDLERYGVLFDRLPDGTYFTWASGKQSAPLNLCAGDYTGREMMRGLLLEVKRLGVPYLEHTYATRLFKQGDRVVGAFLMNSLTGEQTVVRAKAVIVATGGGGAMYRVNTNAPSNTGEGYAWGLDMGAEMVDMELVQFHPTGMAWPPEKRGTLVTEKVRGNGGILKNKHGERFMARYQPQRMELAGRDEVSRAIYQEIQEGRGTEHNAVYLDVTHWEEGKVEKLIPDVFAAHMEVGIDIRKQMMEISPSMHHMMGGFVITEWGETNVEGLYAVGEVSCSVHGANRLGGNSIAEGQVFGRRAGIRTSEYVKGVSMPEISEQLINAELQRIHSYLQREQGPKPAEVLSKIKDTMWNYVGIIRTEEGLLKGQEEIKKLQQEAQQIKATNTQELQASLEIRDMLETADAIVTSALVRKESRGAHFRADYPQMSEEWEKNIRVFRGEDGKLVTRVVPVTK</sequence>
<dbReference type="Pfam" id="PF02910">
    <property type="entry name" value="Succ_DH_flav_C"/>
    <property type="match status" value="1"/>
</dbReference>
<dbReference type="Gene3D" id="3.90.700.10">
    <property type="entry name" value="Succinate dehydrogenase/fumarate reductase flavoprotein, catalytic domain"/>
    <property type="match status" value="1"/>
</dbReference>
<evidence type="ECO:0000256" key="6">
    <source>
        <dbReference type="SAM" id="Coils"/>
    </source>
</evidence>
<dbReference type="InterPro" id="IPR036188">
    <property type="entry name" value="FAD/NAD-bd_sf"/>
</dbReference>
<dbReference type="InterPro" id="IPR027477">
    <property type="entry name" value="Succ_DH/fumarate_Rdtase_cat_sf"/>
</dbReference>
<feature type="domain" description="FAD-dependent oxidoreductase 2 FAD-binding" evidence="7">
    <location>
        <begin position="14"/>
        <end position="389"/>
    </location>
</feature>
<dbReference type="InterPro" id="IPR003953">
    <property type="entry name" value="FAD-dep_OxRdtase_2_FAD-bd"/>
</dbReference>
<dbReference type="InterPro" id="IPR015939">
    <property type="entry name" value="Fum_Rdtase/Succ_DH_flav-like_C"/>
</dbReference>
<feature type="active site" description="Proton acceptor" evidence="5">
    <location>
        <position position="285"/>
    </location>
</feature>
<dbReference type="FunFam" id="3.90.700.10:FF:000005">
    <property type="entry name" value="Succinate dehydrogenase flavoprotein subunit"/>
    <property type="match status" value="1"/>
</dbReference>
<feature type="coiled-coil region" evidence="6">
    <location>
        <begin position="456"/>
        <end position="490"/>
    </location>
</feature>
<evidence type="ECO:0000256" key="1">
    <source>
        <dbReference type="ARBA" id="ARBA00001974"/>
    </source>
</evidence>
<evidence type="ECO:0000256" key="3">
    <source>
        <dbReference type="ARBA" id="ARBA00022827"/>
    </source>
</evidence>
<evidence type="ECO:0000256" key="2">
    <source>
        <dbReference type="ARBA" id="ARBA00022630"/>
    </source>
</evidence>
<dbReference type="PRINTS" id="PR00368">
    <property type="entry name" value="FADPNR"/>
</dbReference>